<evidence type="ECO:0000256" key="2">
    <source>
        <dbReference type="ARBA" id="ARBA00022692"/>
    </source>
</evidence>
<protein>
    <submittedName>
        <fullName evidence="6">Isoprenylcysteine carboxylmethyltransferase family protein</fullName>
    </submittedName>
</protein>
<dbReference type="GO" id="GO:0004671">
    <property type="term" value="F:protein C-terminal S-isoprenylcysteine carboxyl O-methyltransferase activity"/>
    <property type="evidence" value="ECO:0007669"/>
    <property type="project" value="InterPro"/>
</dbReference>
<feature type="transmembrane region" description="Helical" evidence="5">
    <location>
        <begin position="360"/>
        <end position="381"/>
    </location>
</feature>
<dbReference type="InterPro" id="IPR007269">
    <property type="entry name" value="ICMT_MeTrfase"/>
</dbReference>
<dbReference type="PANTHER" id="PTHR12714">
    <property type="entry name" value="PROTEIN-S ISOPRENYLCYSTEINE O-METHYLTRANSFERASE"/>
    <property type="match status" value="1"/>
</dbReference>
<dbReference type="GO" id="GO:0016020">
    <property type="term" value="C:membrane"/>
    <property type="evidence" value="ECO:0007669"/>
    <property type="project" value="UniProtKB-SubCell"/>
</dbReference>
<feature type="transmembrane region" description="Helical" evidence="5">
    <location>
        <begin position="249"/>
        <end position="267"/>
    </location>
</feature>
<dbReference type="EMBL" id="JAJVKT010000001">
    <property type="protein sequence ID" value="MCE7507052.1"/>
    <property type="molecule type" value="Genomic_DNA"/>
</dbReference>
<dbReference type="Pfam" id="PF04140">
    <property type="entry name" value="ICMT"/>
    <property type="match status" value="1"/>
</dbReference>
<sequence length="382" mass="43643">MSKTSMHKYKWEKYLPIRRTKLRSYLVGGGVLLGLAGLNTMAALPFSVGALFMALAAWLHVWAKGHLDKNATLTRSGPYRWVRDPFHLSNFFMDLGLCLIINNGVFTLVMMTFWIIAYRHRLWEEDQQLVEIFGDEYLDYRARIPRMIPYRPPMEKKYDKPFSVRHAPIYRGSVCTRLFRLASYPYLFFVAAEIGQKGTDLLAAQEHPAFYWALTGFLFFHFLSRAAGEITKRRASILPLWTLRHPARGVIVSIMVAALLAVDMLWSGPRILEWHLDRGQWLILLVAAMLLVATLRGLWHSVRFRRLIEGTALVVAWLFTPVPWLALVPACYFSAAFLYGDPDQPEADVDHVFLATKTDGAALAALGLWMPLILIGLPATWF</sequence>
<feature type="transmembrane region" description="Helical" evidence="5">
    <location>
        <begin position="21"/>
        <end position="38"/>
    </location>
</feature>
<keyword evidence="7" id="KW-1185">Reference proteome</keyword>
<evidence type="ECO:0000313" key="7">
    <source>
        <dbReference type="Proteomes" id="UP001107961"/>
    </source>
</evidence>
<feature type="transmembrane region" description="Helical" evidence="5">
    <location>
        <begin position="209"/>
        <end position="228"/>
    </location>
</feature>
<gene>
    <name evidence="6" type="ORF">LZG35_00275</name>
</gene>
<dbReference type="Proteomes" id="UP001107961">
    <property type="component" value="Unassembled WGS sequence"/>
</dbReference>
<dbReference type="RefSeq" id="WP_080530552.1">
    <property type="nucleotide sequence ID" value="NZ_CP012331.1"/>
</dbReference>
<evidence type="ECO:0000256" key="1">
    <source>
        <dbReference type="ARBA" id="ARBA00004141"/>
    </source>
</evidence>
<dbReference type="KEGG" id="axe:P40_04885"/>
<evidence type="ECO:0000313" key="6">
    <source>
        <dbReference type="EMBL" id="MCE7507052.1"/>
    </source>
</evidence>
<evidence type="ECO:0000256" key="4">
    <source>
        <dbReference type="ARBA" id="ARBA00023136"/>
    </source>
</evidence>
<feature type="transmembrane region" description="Helical" evidence="5">
    <location>
        <begin position="91"/>
        <end position="116"/>
    </location>
</feature>
<dbReference type="AlphaFoldDB" id="A0A9Q3W280"/>
<feature type="transmembrane region" description="Helical" evidence="5">
    <location>
        <begin position="311"/>
        <end position="340"/>
    </location>
</feature>
<comment type="caution">
    <text evidence="6">The sequence shown here is derived from an EMBL/GenBank/DDBJ whole genome shotgun (WGS) entry which is preliminary data.</text>
</comment>
<keyword evidence="2 5" id="KW-0812">Transmembrane</keyword>
<organism evidence="6 7">
    <name type="scientific">Alloalcanivorax xenomutans</name>
    <dbReference type="NCBI Taxonomy" id="1094342"/>
    <lineage>
        <taxon>Bacteria</taxon>
        <taxon>Pseudomonadati</taxon>
        <taxon>Pseudomonadota</taxon>
        <taxon>Gammaproteobacteria</taxon>
        <taxon>Oceanospirillales</taxon>
        <taxon>Alcanivoracaceae</taxon>
        <taxon>Alloalcanivorax</taxon>
    </lineage>
</organism>
<accession>A0A9Q3W280</accession>
<dbReference type="PANTHER" id="PTHR12714:SF9">
    <property type="entry name" value="PROTEIN-S-ISOPRENYLCYSTEINE O-METHYLTRANSFERASE"/>
    <property type="match status" value="1"/>
</dbReference>
<name>A0A9Q3W280_9GAMM</name>
<evidence type="ECO:0000256" key="3">
    <source>
        <dbReference type="ARBA" id="ARBA00022989"/>
    </source>
</evidence>
<comment type="subcellular location">
    <subcellularLocation>
        <location evidence="1">Membrane</location>
        <topology evidence="1">Multi-pass membrane protein</topology>
    </subcellularLocation>
</comment>
<keyword evidence="4 5" id="KW-0472">Membrane</keyword>
<keyword evidence="3 5" id="KW-1133">Transmembrane helix</keyword>
<feature type="transmembrane region" description="Helical" evidence="5">
    <location>
        <begin position="279"/>
        <end position="299"/>
    </location>
</feature>
<proteinExistence type="predicted"/>
<evidence type="ECO:0000256" key="5">
    <source>
        <dbReference type="SAM" id="Phobius"/>
    </source>
</evidence>
<dbReference type="Gene3D" id="1.20.120.1630">
    <property type="match status" value="1"/>
</dbReference>
<reference evidence="6" key="1">
    <citation type="submission" date="2022-01" db="EMBL/GenBank/DDBJ databases">
        <authorList>
            <person name="Karlyshev A.V."/>
            <person name="Jaspars M."/>
        </authorList>
    </citation>
    <scope>NUCLEOTIDE SEQUENCE</scope>
    <source>
        <strain evidence="6">AGSA3-2</strain>
    </source>
</reference>